<sequence>MRIPYRILSTTCVVMALLALTGCSHPVLDYRNAEVSDGLIYAGGANEPFSGTVTHVPDSFMMNGEGHAKFMNEMGGAKYATARFVQAILGRDSSTSLCTISVRKGYVDGLAACYRPQSDTQIIEAHFVVGQLSGKFVYYNPDKPGEKLAEGSFEEGQPDGTQKIYSASTGELREKMHWSHGLYDGDYVTYNETNGKVVLKGAFVQGKREGTWMEYATTGEPLIAKEGYRHGLLQGVQEVFDADTGKRTRLVDQWVDGKISGSRKTWDKNGVLIDDETYADGTLVQHKDVSTKASNEVDSRAGDQAGAPAGSASPASPKQGAAETAPVGDQHEASTTLDACVGVWARVHRKAVGDDAMISADQLDEWRQWCAQGKHAPN</sequence>
<proteinExistence type="predicted"/>
<evidence type="ECO:0000256" key="1">
    <source>
        <dbReference type="SAM" id="MobiDB-lite"/>
    </source>
</evidence>
<feature type="signal peptide" evidence="2">
    <location>
        <begin position="1"/>
        <end position="29"/>
    </location>
</feature>
<dbReference type="Gene3D" id="2.20.110.10">
    <property type="entry name" value="Histone H3 K4-specific methyltransferase SET7/9 N-terminal domain"/>
    <property type="match status" value="1"/>
</dbReference>
<dbReference type="SUPFAM" id="SSF82185">
    <property type="entry name" value="Histone H3 K4-specific methyltransferase SET7/9 N-terminal domain"/>
    <property type="match status" value="2"/>
</dbReference>
<accession>A0ABW8KC82</accession>
<feature type="chain" id="PRO_5045341482" evidence="2">
    <location>
        <begin position="30"/>
        <end position="378"/>
    </location>
</feature>
<evidence type="ECO:0000313" key="3">
    <source>
        <dbReference type="EMBL" id="MFK2929738.1"/>
    </source>
</evidence>
<dbReference type="EMBL" id="JADIKL010000002">
    <property type="protein sequence ID" value="MFK2929738.1"/>
    <property type="molecule type" value="Genomic_DNA"/>
</dbReference>
<keyword evidence="4" id="KW-1185">Reference proteome</keyword>
<gene>
    <name evidence="3" type="ORF">ISP14_02925</name>
</gene>
<name>A0ABW8KC82_9GAMM</name>
<comment type="caution">
    <text evidence="3">The sequence shown here is derived from an EMBL/GenBank/DDBJ whole genome shotgun (WGS) entry which is preliminary data.</text>
</comment>
<evidence type="ECO:0000313" key="4">
    <source>
        <dbReference type="Proteomes" id="UP001620397"/>
    </source>
</evidence>
<protein>
    <submittedName>
        <fullName evidence="3">Toxin-antitoxin system YwqK family antitoxin</fullName>
    </submittedName>
</protein>
<feature type="compositionally biased region" description="Low complexity" evidence="1">
    <location>
        <begin position="302"/>
        <end position="322"/>
    </location>
</feature>
<feature type="region of interest" description="Disordered" evidence="1">
    <location>
        <begin position="288"/>
        <end position="333"/>
    </location>
</feature>
<keyword evidence="2" id="KW-0732">Signal</keyword>
<feature type="compositionally biased region" description="Basic and acidic residues" evidence="1">
    <location>
        <begin position="288"/>
        <end position="301"/>
    </location>
</feature>
<dbReference type="RefSeq" id="WP_404536162.1">
    <property type="nucleotide sequence ID" value="NZ_JADIKL010000002.1"/>
</dbReference>
<dbReference type="PROSITE" id="PS51257">
    <property type="entry name" value="PROKAR_LIPOPROTEIN"/>
    <property type="match status" value="1"/>
</dbReference>
<reference evidence="3 4" key="1">
    <citation type="submission" date="2020-10" db="EMBL/GenBank/DDBJ databases">
        <title>Phylogeny of dyella-like bacteria.</title>
        <authorList>
            <person name="Fu J."/>
        </authorList>
    </citation>
    <scope>NUCLEOTIDE SEQUENCE [LARGE SCALE GENOMIC DNA]</scope>
    <source>
        <strain evidence="3 4">DKC-1</strain>
    </source>
</reference>
<evidence type="ECO:0000256" key="2">
    <source>
        <dbReference type="SAM" id="SignalP"/>
    </source>
</evidence>
<organism evidence="3 4">
    <name type="scientific">Dyella agri</name>
    <dbReference type="NCBI Taxonomy" id="1926869"/>
    <lineage>
        <taxon>Bacteria</taxon>
        <taxon>Pseudomonadati</taxon>
        <taxon>Pseudomonadota</taxon>
        <taxon>Gammaproteobacteria</taxon>
        <taxon>Lysobacterales</taxon>
        <taxon>Rhodanobacteraceae</taxon>
        <taxon>Dyella</taxon>
    </lineage>
</organism>
<dbReference type="Proteomes" id="UP001620397">
    <property type="component" value="Unassembled WGS sequence"/>
</dbReference>